<proteinExistence type="predicted"/>
<comment type="caution">
    <text evidence="3">The sequence shown here is derived from an EMBL/GenBank/DDBJ whole genome shotgun (WGS) entry which is preliminary data.</text>
</comment>
<dbReference type="OrthoDB" id="5071377at2"/>
<dbReference type="EMBL" id="BJUW01000009">
    <property type="protein sequence ID" value="GEK87010.1"/>
    <property type="molecule type" value="Genomic_DNA"/>
</dbReference>
<evidence type="ECO:0000313" key="4">
    <source>
        <dbReference type="Proteomes" id="UP000321225"/>
    </source>
</evidence>
<dbReference type="AlphaFoldDB" id="A0A511AFT6"/>
<evidence type="ECO:0000313" key="3">
    <source>
        <dbReference type="EMBL" id="GEK87010.1"/>
    </source>
</evidence>
<accession>A0A511AFT6</accession>
<protein>
    <recommendedName>
        <fullName evidence="5">Lipoprotein</fullName>
    </recommendedName>
</protein>
<sequence>MNRRIAAFAIASVAILGLTACSGGAAEDTANDSADSADSAPAEETTTDQSVEEACGIVIPQLTEASSAMSEIDMTAAEADPQATVDQFNSFVGTLGETVDSVSNAEVKEATAAVYEDFTALGDLLTQVVVEQDMSAAGELSAITGDVTASATALQELCS</sequence>
<evidence type="ECO:0000256" key="2">
    <source>
        <dbReference type="SAM" id="SignalP"/>
    </source>
</evidence>
<reference evidence="3 4" key="1">
    <citation type="submission" date="2019-07" db="EMBL/GenBank/DDBJ databases">
        <title>Whole genome shotgun sequence of Microbacterium aerolatum NBRC 103071.</title>
        <authorList>
            <person name="Hosoyama A."/>
            <person name="Uohara A."/>
            <person name="Ohji S."/>
            <person name="Ichikawa N."/>
        </authorList>
    </citation>
    <scope>NUCLEOTIDE SEQUENCE [LARGE SCALE GENOMIC DNA]</scope>
    <source>
        <strain evidence="3 4">NBRC 103071</strain>
    </source>
</reference>
<gene>
    <name evidence="3" type="ORF">MAE01_21860</name>
</gene>
<evidence type="ECO:0000256" key="1">
    <source>
        <dbReference type="SAM" id="MobiDB-lite"/>
    </source>
</evidence>
<feature type="region of interest" description="Disordered" evidence="1">
    <location>
        <begin position="27"/>
        <end position="52"/>
    </location>
</feature>
<feature type="signal peptide" evidence="2">
    <location>
        <begin position="1"/>
        <end position="25"/>
    </location>
</feature>
<keyword evidence="2" id="KW-0732">Signal</keyword>
<organism evidence="3 4">
    <name type="scientific">Microbacterium aerolatum</name>
    <dbReference type="NCBI Taxonomy" id="153731"/>
    <lineage>
        <taxon>Bacteria</taxon>
        <taxon>Bacillati</taxon>
        <taxon>Actinomycetota</taxon>
        <taxon>Actinomycetes</taxon>
        <taxon>Micrococcales</taxon>
        <taxon>Microbacteriaceae</taxon>
        <taxon>Microbacterium</taxon>
    </lineage>
</organism>
<dbReference type="Proteomes" id="UP000321225">
    <property type="component" value="Unassembled WGS sequence"/>
</dbReference>
<feature type="compositionally biased region" description="Low complexity" evidence="1">
    <location>
        <begin position="27"/>
        <end position="44"/>
    </location>
</feature>
<dbReference type="PROSITE" id="PS51257">
    <property type="entry name" value="PROKAR_LIPOPROTEIN"/>
    <property type="match status" value="1"/>
</dbReference>
<feature type="chain" id="PRO_5021970186" description="Lipoprotein" evidence="2">
    <location>
        <begin position="26"/>
        <end position="159"/>
    </location>
</feature>
<keyword evidence="4" id="KW-1185">Reference proteome</keyword>
<dbReference type="RefSeq" id="WP_147039598.1">
    <property type="nucleotide sequence ID" value="NZ_BJUW01000009.1"/>
</dbReference>
<name>A0A511AFT6_9MICO</name>
<evidence type="ECO:0008006" key="5">
    <source>
        <dbReference type="Google" id="ProtNLM"/>
    </source>
</evidence>